<feature type="compositionally biased region" description="Basic and acidic residues" evidence="1">
    <location>
        <begin position="515"/>
        <end position="540"/>
    </location>
</feature>
<sequence length="729" mass="81406">MSTSSQPPRRFKPEPLETTTKTSSRRFAPEPVETSTKSSKHRHPTEDNAENASKKTPRKFAVEPVETSHTSSKDGIDSVNEKKPRKFAVEPVETSHVGSKHKANNGKEAKPRRFAPQPVETSHVSSKDKASPHTEGKPRAHFAPQLLETSEKAHRRKSANDANSDAAEKPTRKFAPQLIETAQRSRKAGDVGPAVLHSDRTEATPEEHSMRKHYNRRSDEDDVDPLDNTPYRSRISEDTAEARRLGKPLPKRQTSRDSNRSHSFYVPELAPIESSQSERSDDDESNIPSLSTSPSIGSDMSSSHMHATRVRESVDDRFSGYFLELAARAAERQMRDQALAAFPNDDRHDPIDHYINKEDDDSYMSDTWSVAEGDSSGAGKFMKINWELRELQKHAEGKAAAKEAERKRKEAWRDFQKKTSANGPWGDAAAKLYQSAAALEGKNMIGEQQERDGLKQMQNGARPPMLGSDITFPRCPSPEPARFDVTQGSEKLREDMCYLTEQSNAASQAENKDCHLWNKPKNGDRPSLWSRDEETPEPEKGLWAGCCVGTGLTPPRGPTGLMTPYVNFDDPHDVALHTRGPHQLPPSPPPSNSGVSGSLEEKLEFEQAIDAEFSDAFVTQVYNYLSLGYPSMARKYDLELSKISRISVQELRADDAIVGAGARGYIRLGEASGPGCEDEHGDPVFREEHCARWRALRLYVREWARQQPSWHGQNGGGWGTVVRRGSWAW</sequence>
<gene>
    <name evidence="2" type="ORF">NA57DRAFT_74826</name>
</gene>
<dbReference type="AlphaFoldDB" id="A0A9P4M6W0"/>
<feature type="compositionally biased region" description="Basic and acidic residues" evidence="1">
    <location>
        <begin position="125"/>
        <end position="138"/>
    </location>
</feature>
<organism evidence="2 3">
    <name type="scientific">Rhizodiscina lignyota</name>
    <dbReference type="NCBI Taxonomy" id="1504668"/>
    <lineage>
        <taxon>Eukaryota</taxon>
        <taxon>Fungi</taxon>
        <taxon>Dikarya</taxon>
        <taxon>Ascomycota</taxon>
        <taxon>Pezizomycotina</taxon>
        <taxon>Dothideomycetes</taxon>
        <taxon>Pleosporomycetidae</taxon>
        <taxon>Aulographales</taxon>
        <taxon>Rhizodiscinaceae</taxon>
        <taxon>Rhizodiscina</taxon>
    </lineage>
</organism>
<reference evidence="2" key="1">
    <citation type="journal article" date="2020" name="Stud. Mycol.">
        <title>101 Dothideomycetes genomes: a test case for predicting lifestyles and emergence of pathogens.</title>
        <authorList>
            <person name="Haridas S."/>
            <person name="Albert R."/>
            <person name="Binder M."/>
            <person name="Bloem J."/>
            <person name="Labutti K."/>
            <person name="Salamov A."/>
            <person name="Andreopoulos B."/>
            <person name="Baker S."/>
            <person name="Barry K."/>
            <person name="Bills G."/>
            <person name="Bluhm B."/>
            <person name="Cannon C."/>
            <person name="Castanera R."/>
            <person name="Culley D."/>
            <person name="Daum C."/>
            <person name="Ezra D."/>
            <person name="Gonzalez J."/>
            <person name="Henrissat B."/>
            <person name="Kuo A."/>
            <person name="Liang C."/>
            <person name="Lipzen A."/>
            <person name="Lutzoni F."/>
            <person name="Magnuson J."/>
            <person name="Mondo S."/>
            <person name="Nolan M."/>
            <person name="Ohm R."/>
            <person name="Pangilinan J."/>
            <person name="Park H.-J."/>
            <person name="Ramirez L."/>
            <person name="Alfaro M."/>
            <person name="Sun H."/>
            <person name="Tritt A."/>
            <person name="Yoshinaga Y."/>
            <person name="Zwiers L.-H."/>
            <person name="Turgeon B."/>
            <person name="Goodwin S."/>
            <person name="Spatafora J."/>
            <person name="Crous P."/>
            <person name="Grigoriev I."/>
        </authorList>
    </citation>
    <scope>NUCLEOTIDE SEQUENCE</scope>
    <source>
        <strain evidence="2">CBS 133067</strain>
    </source>
</reference>
<proteinExistence type="predicted"/>
<feature type="compositionally biased region" description="Basic and acidic residues" evidence="1">
    <location>
        <begin position="234"/>
        <end position="244"/>
    </location>
</feature>
<evidence type="ECO:0000256" key="1">
    <source>
        <dbReference type="SAM" id="MobiDB-lite"/>
    </source>
</evidence>
<feature type="region of interest" description="Disordered" evidence="1">
    <location>
        <begin position="1"/>
        <end position="310"/>
    </location>
</feature>
<dbReference type="OrthoDB" id="4716584at2759"/>
<feature type="region of interest" description="Disordered" evidence="1">
    <location>
        <begin position="515"/>
        <end position="542"/>
    </location>
</feature>
<dbReference type="Proteomes" id="UP000799772">
    <property type="component" value="Unassembled WGS sequence"/>
</dbReference>
<protein>
    <submittedName>
        <fullName evidence="2">Uncharacterized protein</fullName>
    </submittedName>
</protein>
<feature type="region of interest" description="Disordered" evidence="1">
    <location>
        <begin position="572"/>
        <end position="598"/>
    </location>
</feature>
<name>A0A9P4M6W0_9PEZI</name>
<feature type="compositionally biased region" description="Basic and acidic residues" evidence="1">
    <location>
        <begin position="197"/>
        <end position="209"/>
    </location>
</feature>
<accession>A0A9P4M6W0</accession>
<comment type="caution">
    <text evidence="2">The sequence shown here is derived from an EMBL/GenBank/DDBJ whole genome shotgun (WGS) entry which is preliminary data.</text>
</comment>
<feature type="compositionally biased region" description="Polar residues" evidence="1">
    <location>
        <begin position="286"/>
        <end position="305"/>
    </location>
</feature>
<dbReference type="EMBL" id="ML978125">
    <property type="protein sequence ID" value="KAF2099325.1"/>
    <property type="molecule type" value="Genomic_DNA"/>
</dbReference>
<evidence type="ECO:0000313" key="3">
    <source>
        <dbReference type="Proteomes" id="UP000799772"/>
    </source>
</evidence>
<evidence type="ECO:0000313" key="2">
    <source>
        <dbReference type="EMBL" id="KAF2099325.1"/>
    </source>
</evidence>
<feature type="compositionally biased region" description="Basic and acidic residues" evidence="1">
    <location>
        <begin position="71"/>
        <end position="82"/>
    </location>
</feature>
<keyword evidence="3" id="KW-1185">Reference proteome</keyword>